<dbReference type="RefSeq" id="XP_009541874.1">
    <property type="nucleotide sequence ID" value="XM_009543579.1"/>
</dbReference>
<name>W4KGK6_HETIT</name>
<gene>
    <name evidence="2" type="ORF">HETIRDRAFT_378982</name>
</gene>
<keyword evidence="1" id="KW-0472">Membrane</keyword>
<evidence type="ECO:0000256" key="1">
    <source>
        <dbReference type="SAM" id="Phobius"/>
    </source>
</evidence>
<organism evidence="2 3">
    <name type="scientific">Heterobasidion irregulare (strain TC 32-1)</name>
    <dbReference type="NCBI Taxonomy" id="747525"/>
    <lineage>
        <taxon>Eukaryota</taxon>
        <taxon>Fungi</taxon>
        <taxon>Dikarya</taxon>
        <taxon>Basidiomycota</taxon>
        <taxon>Agaricomycotina</taxon>
        <taxon>Agaricomycetes</taxon>
        <taxon>Russulales</taxon>
        <taxon>Bondarzewiaceae</taxon>
        <taxon>Heterobasidion</taxon>
        <taxon>Heterobasidion annosum species complex</taxon>
    </lineage>
</organism>
<keyword evidence="1" id="KW-0812">Transmembrane</keyword>
<keyword evidence="3" id="KW-1185">Reference proteome</keyword>
<feature type="transmembrane region" description="Helical" evidence="1">
    <location>
        <begin position="71"/>
        <end position="94"/>
    </location>
</feature>
<dbReference type="InParanoid" id="W4KGK6"/>
<dbReference type="HOGENOM" id="CLU_2277858_0_0_1"/>
<evidence type="ECO:0000313" key="2">
    <source>
        <dbReference type="EMBL" id="ETW84977.1"/>
    </source>
</evidence>
<keyword evidence="1" id="KW-1133">Transmembrane helix</keyword>
<sequence length="102" mass="11546">MAQFSLRCQAGMRISAETNDVYTRQNCRLFNFKQPNLQHLPCPGSVSMPSLPGSNLCSSSRTSSTPDKLPLAAPVFSLFYSLLFLHFRCFFFHFRSLVSPYS</sequence>
<dbReference type="Proteomes" id="UP000030671">
    <property type="component" value="Unassembled WGS sequence"/>
</dbReference>
<evidence type="ECO:0000313" key="3">
    <source>
        <dbReference type="Proteomes" id="UP000030671"/>
    </source>
</evidence>
<dbReference type="EMBL" id="KI925455">
    <property type="protein sequence ID" value="ETW84977.1"/>
    <property type="molecule type" value="Genomic_DNA"/>
</dbReference>
<dbReference type="GeneID" id="20671947"/>
<accession>W4KGK6</accession>
<proteinExistence type="predicted"/>
<dbReference type="AlphaFoldDB" id="W4KGK6"/>
<protein>
    <submittedName>
        <fullName evidence="2">Uncharacterized protein</fullName>
    </submittedName>
</protein>
<reference evidence="2 3" key="1">
    <citation type="journal article" date="2012" name="New Phytol.">
        <title>Insight into trade-off between wood decay and parasitism from the genome of a fungal forest pathogen.</title>
        <authorList>
            <person name="Olson A."/>
            <person name="Aerts A."/>
            <person name="Asiegbu F."/>
            <person name="Belbahri L."/>
            <person name="Bouzid O."/>
            <person name="Broberg A."/>
            <person name="Canback B."/>
            <person name="Coutinho P.M."/>
            <person name="Cullen D."/>
            <person name="Dalman K."/>
            <person name="Deflorio G."/>
            <person name="van Diepen L.T."/>
            <person name="Dunand C."/>
            <person name="Duplessis S."/>
            <person name="Durling M."/>
            <person name="Gonthier P."/>
            <person name="Grimwood J."/>
            <person name="Fossdal C.G."/>
            <person name="Hansson D."/>
            <person name="Henrissat B."/>
            <person name="Hietala A."/>
            <person name="Himmelstrand K."/>
            <person name="Hoffmeister D."/>
            <person name="Hogberg N."/>
            <person name="James T.Y."/>
            <person name="Karlsson M."/>
            <person name="Kohler A."/>
            <person name="Kues U."/>
            <person name="Lee Y.H."/>
            <person name="Lin Y.C."/>
            <person name="Lind M."/>
            <person name="Lindquist E."/>
            <person name="Lombard V."/>
            <person name="Lucas S."/>
            <person name="Lunden K."/>
            <person name="Morin E."/>
            <person name="Murat C."/>
            <person name="Park J."/>
            <person name="Raffaello T."/>
            <person name="Rouze P."/>
            <person name="Salamov A."/>
            <person name="Schmutz J."/>
            <person name="Solheim H."/>
            <person name="Stahlberg J."/>
            <person name="Velez H."/>
            <person name="de Vries R.P."/>
            <person name="Wiebenga A."/>
            <person name="Woodward S."/>
            <person name="Yakovlev I."/>
            <person name="Garbelotto M."/>
            <person name="Martin F."/>
            <person name="Grigoriev I.V."/>
            <person name="Stenlid J."/>
        </authorList>
    </citation>
    <scope>NUCLEOTIDE SEQUENCE [LARGE SCALE GENOMIC DNA]</scope>
    <source>
        <strain evidence="2 3">TC 32-1</strain>
    </source>
</reference>
<dbReference type="KEGG" id="hir:HETIRDRAFT_378982"/>